<keyword evidence="3" id="KW-1185">Reference proteome</keyword>
<evidence type="ECO:0000313" key="2">
    <source>
        <dbReference type="EMBL" id="KAK9157733.1"/>
    </source>
</evidence>
<dbReference type="Proteomes" id="UP001419268">
    <property type="component" value="Unassembled WGS sequence"/>
</dbReference>
<accession>A0AAP0PVB1</accession>
<evidence type="ECO:0000256" key="1">
    <source>
        <dbReference type="SAM" id="MobiDB-lite"/>
    </source>
</evidence>
<protein>
    <submittedName>
        <fullName evidence="2">Uncharacterized protein</fullName>
    </submittedName>
</protein>
<comment type="caution">
    <text evidence="2">The sequence shown here is derived from an EMBL/GenBank/DDBJ whole genome shotgun (WGS) entry which is preliminary data.</text>
</comment>
<sequence length="127" mass="13378">MSLSRTTMGVNGAGNPYGEQGFPAMGMGMGDLNRYGDGDGEEINSPHGDGDGEKISPRGSNRDSPLGIPTGIPHWRSSSSWKASRTLDSLPPPMCSSQVDQEGGGVRVPERAGLPEEQWGGPRRGHC</sequence>
<gene>
    <name evidence="2" type="ORF">Scep_004307</name>
</gene>
<evidence type="ECO:0000313" key="3">
    <source>
        <dbReference type="Proteomes" id="UP001419268"/>
    </source>
</evidence>
<name>A0AAP0PVB1_9MAGN</name>
<organism evidence="2 3">
    <name type="scientific">Stephania cephalantha</name>
    <dbReference type="NCBI Taxonomy" id="152367"/>
    <lineage>
        <taxon>Eukaryota</taxon>
        <taxon>Viridiplantae</taxon>
        <taxon>Streptophyta</taxon>
        <taxon>Embryophyta</taxon>
        <taxon>Tracheophyta</taxon>
        <taxon>Spermatophyta</taxon>
        <taxon>Magnoliopsida</taxon>
        <taxon>Ranunculales</taxon>
        <taxon>Menispermaceae</taxon>
        <taxon>Menispermoideae</taxon>
        <taxon>Cissampelideae</taxon>
        <taxon>Stephania</taxon>
    </lineage>
</organism>
<dbReference type="EMBL" id="JBBNAG010000002">
    <property type="protein sequence ID" value="KAK9157733.1"/>
    <property type="molecule type" value="Genomic_DNA"/>
</dbReference>
<dbReference type="AlphaFoldDB" id="A0AAP0PVB1"/>
<proteinExistence type="predicted"/>
<feature type="compositionally biased region" description="Polar residues" evidence="1">
    <location>
        <begin position="76"/>
        <end position="87"/>
    </location>
</feature>
<reference evidence="2 3" key="1">
    <citation type="submission" date="2024-01" db="EMBL/GenBank/DDBJ databases">
        <title>Genome assemblies of Stephania.</title>
        <authorList>
            <person name="Yang L."/>
        </authorList>
    </citation>
    <scope>NUCLEOTIDE SEQUENCE [LARGE SCALE GENOMIC DNA]</scope>
    <source>
        <strain evidence="2">JXDWG</strain>
        <tissue evidence="2">Leaf</tissue>
    </source>
</reference>
<feature type="region of interest" description="Disordered" evidence="1">
    <location>
        <begin position="1"/>
        <end position="127"/>
    </location>
</feature>